<keyword evidence="2 8" id="KW-0378">Hydrolase</keyword>
<gene>
    <name evidence="8" type="ORF">LY79DRAFT_654378</name>
</gene>
<dbReference type="InterPro" id="IPR036156">
    <property type="entry name" value="Beta-gal/glucu_dom_sf"/>
</dbReference>
<evidence type="ECO:0000256" key="2">
    <source>
        <dbReference type="ARBA" id="ARBA00022801"/>
    </source>
</evidence>
<evidence type="ECO:0000313" key="8">
    <source>
        <dbReference type="EMBL" id="KAK1564007.1"/>
    </source>
</evidence>
<protein>
    <submittedName>
        <fullName evidence="8">Glycoside hydrolase superfamily</fullName>
    </submittedName>
</protein>
<accession>A0AAD8PIQ4</accession>
<dbReference type="AlphaFoldDB" id="A0AAD8PIQ4"/>
<dbReference type="Gene3D" id="3.20.20.80">
    <property type="entry name" value="Glycosidases"/>
    <property type="match status" value="1"/>
</dbReference>
<dbReference type="SUPFAM" id="SSF49303">
    <property type="entry name" value="beta-Galactosidase/glucuronidase domain"/>
    <property type="match status" value="1"/>
</dbReference>
<dbReference type="PANTHER" id="PTHR42732">
    <property type="entry name" value="BETA-GALACTOSIDASE"/>
    <property type="match status" value="1"/>
</dbReference>
<dbReference type="InterPro" id="IPR008979">
    <property type="entry name" value="Galactose-bd-like_sf"/>
</dbReference>
<dbReference type="InterPro" id="IPR017853">
    <property type="entry name" value="GH"/>
</dbReference>
<keyword evidence="9" id="KW-1185">Reference proteome</keyword>
<organism evidence="8 9">
    <name type="scientific">Colletotrichum navitas</name>
    <dbReference type="NCBI Taxonomy" id="681940"/>
    <lineage>
        <taxon>Eukaryota</taxon>
        <taxon>Fungi</taxon>
        <taxon>Dikarya</taxon>
        <taxon>Ascomycota</taxon>
        <taxon>Pezizomycotina</taxon>
        <taxon>Sordariomycetes</taxon>
        <taxon>Hypocreomycetidae</taxon>
        <taxon>Glomerellales</taxon>
        <taxon>Glomerellaceae</taxon>
        <taxon>Colletotrichum</taxon>
        <taxon>Colletotrichum graminicola species complex</taxon>
    </lineage>
</organism>
<dbReference type="InterPro" id="IPR008964">
    <property type="entry name" value="Invasin/intimin_cell_adhesion"/>
</dbReference>
<dbReference type="Proteomes" id="UP001230504">
    <property type="component" value="Unassembled WGS sequence"/>
</dbReference>
<evidence type="ECO:0000259" key="6">
    <source>
        <dbReference type="Pfam" id="PF16355"/>
    </source>
</evidence>
<dbReference type="EMBL" id="JAHLJV010000227">
    <property type="protein sequence ID" value="KAK1564007.1"/>
    <property type="molecule type" value="Genomic_DNA"/>
</dbReference>
<dbReference type="Gene3D" id="2.60.120.260">
    <property type="entry name" value="Galactose-binding domain-like"/>
    <property type="match status" value="1"/>
</dbReference>
<dbReference type="Pfam" id="PF18565">
    <property type="entry name" value="Glyco_hydro2_C5"/>
    <property type="match status" value="1"/>
</dbReference>
<sequence>MARSIIPGLNETVQTRAASEGLLETAAATGYCGVPQYNFDMCNTDLGRVTIYTSIPGAGEHVVANRERVSINSDWKFNRFTSPPDDLSYHDKLRPWILPTANDFIFNSDRYQRPDGQAPGKNVSYTQASFDDSAWESVNLPHDWAIKGPFKAPGIIGIMGSLPINGVGWYRRNLIFSRDDVNKSIYLDIDGAMAYAAVWLNGELIGGWPFGYASFRLDLTPYVDLDSVNQLAIRLENDVNSSRWYSGAGLYRSVWLMKTDPIHVANHGTKITTPFVSAEEATIDLTVTVESESETEQEIFVETEVKAKGRDVVGTFERTSLLVPPGGKASINGSLTLDSPLLWGPPPDQTPKLYVAVTTLSTKDGTSIDQYETTFGIRSLVFDPNQGVLVNGKKVPIHGVNSHHDLGSLGAAFNIRAAERQLKELQEMGCNSLRTAHNPPAPELLDLADRLGFLVLAEAFDAWDEAKMANDFHLIFPDWHEADLRSFIRRDFNHPSIVSWSIGNEIPEQRTAAVGERGQLLYDIVHEEDGTRPVTASLYNAQAGDPLANVIDIKSLNYQGEGGGGNYMPVFPSYRDAYPDSLIWSTESAATISTRGAYLFPVATNITAVIEEGVGISTSLEVSAYDLYHLNWSASPDYVFYEQDTHPYVAGEFVWAGWDYLGEPTPFLYQEDARSSYFGIIDLAGFRKDRFYLYQARWRPDLPSAHMLPHWSWGPEREGEITPVHVFTSADEAELFVNGESAGRVSREPYSWRLRWNNAIYVVTYKDGSVWAEATTNTTGPAACLTLNADRSAISADGSDLSFITVSVVDEEGQVVPTADDSITFSITGPGEIVATDNGSPIDQTPFPSLTRNAMSGLALAIVRSINGDAGEIVVTATAKGLREATVTVNAE</sequence>
<dbReference type="InterPro" id="IPR040605">
    <property type="entry name" value="Glyco_hydro2_dom5"/>
</dbReference>
<dbReference type="GO" id="GO:0004553">
    <property type="term" value="F:hydrolase activity, hydrolyzing O-glycosyl compounds"/>
    <property type="evidence" value="ECO:0007669"/>
    <property type="project" value="InterPro"/>
</dbReference>
<dbReference type="SUPFAM" id="SSF49373">
    <property type="entry name" value="Invasin/intimin cell-adhesion fragments"/>
    <property type="match status" value="1"/>
</dbReference>
<evidence type="ECO:0000256" key="3">
    <source>
        <dbReference type="ARBA" id="ARBA00023295"/>
    </source>
</evidence>
<evidence type="ECO:0000256" key="1">
    <source>
        <dbReference type="ARBA" id="ARBA00007401"/>
    </source>
</evidence>
<evidence type="ECO:0000259" key="7">
    <source>
        <dbReference type="Pfam" id="PF18565"/>
    </source>
</evidence>
<name>A0AAD8PIQ4_9PEZI</name>
<feature type="domain" description="Glycoside hydrolase family 2" evidence="7">
    <location>
        <begin position="785"/>
        <end position="888"/>
    </location>
</feature>
<dbReference type="RefSeq" id="XP_060406883.1">
    <property type="nucleotide sequence ID" value="XM_060562644.1"/>
</dbReference>
<evidence type="ECO:0000313" key="9">
    <source>
        <dbReference type="Proteomes" id="UP001230504"/>
    </source>
</evidence>
<reference evidence="8" key="1">
    <citation type="submission" date="2021-06" db="EMBL/GenBank/DDBJ databases">
        <title>Comparative genomics, transcriptomics and evolutionary studies reveal genomic signatures of adaptation to plant cell wall in hemibiotrophic fungi.</title>
        <authorList>
            <consortium name="DOE Joint Genome Institute"/>
            <person name="Baroncelli R."/>
            <person name="Diaz J.F."/>
            <person name="Benocci T."/>
            <person name="Peng M."/>
            <person name="Battaglia E."/>
            <person name="Haridas S."/>
            <person name="Andreopoulos W."/>
            <person name="Labutti K."/>
            <person name="Pangilinan J."/>
            <person name="Floch G.L."/>
            <person name="Makela M.R."/>
            <person name="Henrissat B."/>
            <person name="Grigoriev I.V."/>
            <person name="Crouch J.A."/>
            <person name="De Vries R.P."/>
            <person name="Sukno S.A."/>
            <person name="Thon M.R."/>
        </authorList>
    </citation>
    <scope>NUCLEOTIDE SEQUENCE</scope>
    <source>
        <strain evidence="8">CBS 125086</strain>
    </source>
</reference>
<feature type="domain" description="Glycoside hydrolase family 2 immunoglobulin-like beta-sandwich" evidence="4">
    <location>
        <begin position="268"/>
        <end position="378"/>
    </location>
</feature>
<evidence type="ECO:0000259" key="4">
    <source>
        <dbReference type="Pfam" id="PF00703"/>
    </source>
</evidence>
<dbReference type="Pfam" id="PF00703">
    <property type="entry name" value="Glyco_hydro_2"/>
    <property type="match status" value="1"/>
</dbReference>
<evidence type="ECO:0000259" key="5">
    <source>
        <dbReference type="Pfam" id="PF02836"/>
    </source>
</evidence>
<keyword evidence="3" id="KW-0326">Glycosidase</keyword>
<dbReference type="Gene3D" id="2.60.40.10">
    <property type="entry name" value="Immunoglobulins"/>
    <property type="match status" value="3"/>
</dbReference>
<dbReference type="InterPro" id="IPR006103">
    <property type="entry name" value="Glyco_hydro_2_cat"/>
</dbReference>
<dbReference type="InterPro" id="IPR013783">
    <property type="entry name" value="Ig-like_fold"/>
</dbReference>
<dbReference type="Pfam" id="PF02836">
    <property type="entry name" value="Glyco_hydro_2_C"/>
    <property type="match status" value="1"/>
</dbReference>
<dbReference type="GeneID" id="85446884"/>
<dbReference type="GO" id="GO:0005975">
    <property type="term" value="P:carbohydrate metabolic process"/>
    <property type="evidence" value="ECO:0007669"/>
    <property type="project" value="InterPro"/>
</dbReference>
<feature type="domain" description="Glycoside hydrolase family 2 catalytic" evidence="5">
    <location>
        <begin position="387"/>
        <end position="546"/>
    </location>
</feature>
<dbReference type="SUPFAM" id="SSF51445">
    <property type="entry name" value="(Trans)glycosidases"/>
    <property type="match status" value="1"/>
</dbReference>
<dbReference type="InterPro" id="IPR006101">
    <property type="entry name" value="Glyco_hydro_2"/>
</dbReference>
<dbReference type="InterPro" id="IPR048229">
    <property type="entry name" value="GalB-like"/>
</dbReference>
<dbReference type="SUPFAM" id="SSF49785">
    <property type="entry name" value="Galactose-binding domain-like"/>
    <property type="match status" value="1"/>
</dbReference>
<dbReference type="NCBIfam" id="NF041463">
    <property type="entry name" value="GalB"/>
    <property type="match status" value="1"/>
</dbReference>
<comment type="similarity">
    <text evidence="1">Belongs to the glycosyl hydrolase 2 family.</text>
</comment>
<dbReference type="PANTHER" id="PTHR42732:SF1">
    <property type="entry name" value="BETA-MANNOSIDASE"/>
    <property type="match status" value="1"/>
</dbReference>
<proteinExistence type="inferred from homology"/>
<dbReference type="PRINTS" id="PR00132">
    <property type="entry name" value="GLHYDRLASE2"/>
</dbReference>
<comment type="caution">
    <text evidence="8">The sequence shown here is derived from an EMBL/GenBank/DDBJ whole genome shotgun (WGS) entry which is preliminary data.</text>
</comment>
<feature type="domain" description="DUF4982" evidence="6">
    <location>
        <begin position="719"/>
        <end position="772"/>
    </location>
</feature>
<dbReference type="Pfam" id="PF16355">
    <property type="entry name" value="DUF4982"/>
    <property type="match status" value="1"/>
</dbReference>
<dbReference type="InterPro" id="IPR032311">
    <property type="entry name" value="DUF4982"/>
</dbReference>
<dbReference type="InterPro" id="IPR006102">
    <property type="entry name" value="Ig-like_GH2"/>
</dbReference>
<dbReference type="InterPro" id="IPR051913">
    <property type="entry name" value="GH2_Domain-Containing"/>
</dbReference>